<dbReference type="GO" id="GO:0016747">
    <property type="term" value="F:acyltransferase activity, transferring groups other than amino-acyl groups"/>
    <property type="evidence" value="ECO:0007669"/>
    <property type="project" value="InterPro"/>
</dbReference>
<name>A0A1G4G2Z5_9BACT</name>
<dbReference type="Proteomes" id="UP000178485">
    <property type="component" value="Chromosome i"/>
</dbReference>
<dbReference type="PROSITE" id="PS51186">
    <property type="entry name" value="GNAT"/>
    <property type="match status" value="1"/>
</dbReference>
<evidence type="ECO:0000313" key="2">
    <source>
        <dbReference type="EMBL" id="SCM55137.1"/>
    </source>
</evidence>
<dbReference type="Gene3D" id="3.40.630.30">
    <property type="match status" value="1"/>
</dbReference>
<sequence>MSVVIKQVKDSDSLKKFVKFGIDLYEGNECFVPPLIYDERATLNMSKNPSFEHCDASYFLAYRGEEIVGRIGVIINHKSNEKWKQKNARFGFVDFVDDAEVVDALFGAAESWARSRGMEKIHGPLGFTDMDHEGMLIEGFDRMGTMATIYNYPYYPQHMERMGYVKEQDWVEFLIQIPKEVPERIERISEVVKQRFGLVEKRFERKSEVYPYAREIFHLINKAYKDLFGYVELTEKQIDYYVEMYIPMLRLEFLSVVLRQHDNKMVGVGIGLPSMSEALRKAKGKFLPTGWIHLYKALKGIGKNSKVLDLLLVAIDPEYQGKGVNALLIKRFISSAIELGMEVAESNVELETNSKVQSLWDGFDVEQHKRRRCFIKEL</sequence>
<dbReference type="STRING" id="1642646.ING2E5A_0051"/>
<dbReference type="PANTHER" id="PTHR41368">
    <property type="entry name" value="PROTEIN YGHO"/>
    <property type="match status" value="1"/>
</dbReference>
<dbReference type="KEGG" id="pmuc:ING2E5A_0051"/>
<accession>A0A1G4G2Z5</accession>
<gene>
    <name evidence="2" type="primary">yghO</name>
    <name evidence="2" type="ORF">ING2E5A_0051</name>
</gene>
<organism evidence="2 3">
    <name type="scientific">Petrimonas mucosa</name>
    <dbReference type="NCBI Taxonomy" id="1642646"/>
    <lineage>
        <taxon>Bacteria</taxon>
        <taxon>Pseudomonadati</taxon>
        <taxon>Bacteroidota</taxon>
        <taxon>Bacteroidia</taxon>
        <taxon>Bacteroidales</taxon>
        <taxon>Dysgonomonadaceae</taxon>
        <taxon>Petrimonas</taxon>
    </lineage>
</organism>
<evidence type="ECO:0000313" key="3">
    <source>
        <dbReference type="Proteomes" id="UP000178485"/>
    </source>
</evidence>
<dbReference type="InterPro" id="IPR000182">
    <property type="entry name" value="GNAT_dom"/>
</dbReference>
<dbReference type="RefSeq" id="WP_071135677.1">
    <property type="nucleotide sequence ID" value="NZ_DUQN01000105.1"/>
</dbReference>
<dbReference type="PANTHER" id="PTHR41368:SF1">
    <property type="entry name" value="PROTEIN YGHO"/>
    <property type="match status" value="1"/>
</dbReference>
<dbReference type="InterPro" id="IPR039968">
    <property type="entry name" value="BcerS-like"/>
</dbReference>
<dbReference type="SUPFAM" id="SSF55729">
    <property type="entry name" value="Acyl-CoA N-acyltransferases (Nat)"/>
    <property type="match status" value="1"/>
</dbReference>
<keyword evidence="3" id="KW-1185">Reference proteome</keyword>
<dbReference type="InterPro" id="IPR016181">
    <property type="entry name" value="Acyl_CoA_acyltransferase"/>
</dbReference>
<reference evidence="2 3" key="1">
    <citation type="submission" date="2016-08" db="EMBL/GenBank/DDBJ databases">
        <authorList>
            <person name="Seilhamer J.J."/>
        </authorList>
    </citation>
    <scope>NUCLEOTIDE SEQUENCE [LARGE SCALE GENOMIC DNA]</scope>
    <source>
        <strain evidence="2">ING2-E5A</strain>
    </source>
</reference>
<dbReference type="AlphaFoldDB" id="A0A1G4G2Z5"/>
<dbReference type="EMBL" id="LT608328">
    <property type="protein sequence ID" value="SCM55137.1"/>
    <property type="molecule type" value="Genomic_DNA"/>
</dbReference>
<proteinExistence type="predicted"/>
<feature type="domain" description="N-acetyltransferase" evidence="1">
    <location>
        <begin position="207"/>
        <end position="378"/>
    </location>
</feature>
<protein>
    <recommendedName>
        <fullName evidence="1">N-acetyltransferase domain-containing protein</fullName>
    </recommendedName>
</protein>
<evidence type="ECO:0000259" key="1">
    <source>
        <dbReference type="PROSITE" id="PS51186"/>
    </source>
</evidence>